<dbReference type="STRING" id="1340429.A0A2G4STL5"/>
<gene>
    <name evidence="3" type="ORF">RHIMIDRAFT_251911</name>
</gene>
<dbReference type="GO" id="GO:0031625">
    <property type="term" value="F:ubiquitin protein ligase binding"/>
    <property type="evidence" value="ECO:0007669"/>
    <property type="project" value="TreeGrafter"/>
</dbReference>
<dbReference type="InterPro" id="IPR050357">
    <property type="entry name" value="Arrestin_domain-protein"/>
</dbReference>
<dbReference type="RefSeq" id="XP_023465827.1">
    <property type="nucleotide sequence ID" value="XM_023610899.1"/>
</dbReference>
<proteinExistence type="predicted"/>
<dbReference type="InterPro" id="IPR011021">
    <property type="entry name" value="Arrestin-like_N"/>
</dbReference>
<dbReference type="GO" id="GO:0070086">
    <property type="term" value="P:ubiquitin-dependent endocytosis"/>
    <property type="evidence" value="ECO:0007669"/>
    <property type="project" value="TreeGrafter"/>
</dbReference>
<dbReference type="AlphaFoldDB" id="A0A2G4STL5"/>
<feature type="domain" description="Arrestin C-terminal-like" evidence="2">
    <location>
        <begin position="171"/>
        <end position="310"/>
    </location>
</feature>
<name>A0A2G4STL5_RHIZD</name>
<dbReference type="Pfam" id="PF00339">
    <property type="entry name" value="Arrestin_N"/>
    <property type="match status" value="1"/>
</dbReference>
<dbReference type="EMBL" id="KZ303850">
    <property type="protein sequence ID" value="PHZ12119.1"/>
    <property type="molecule type" value="Genomic_DNA"/>
</dbReference>
<evidence type="ECO:0000313" key="4">
    <source>
        <dbReference type="Proteomes" id="UP000242254"/>
    </source>
</evidence>
<dbReference type="Proteomes" id="UP000242254">
    <property type="component" value="Unassembled WGS sequence"/>
</dbReference>
<dbReference type="SMART" id="SM01017">
    <property type="entry name" value="Arrestin_C"/>
    <property type="match status" value="1"/>
</dbReference>
<dbReference type="PANTHER" id="PTHR11188:SF17">
    <property type="entry name" value="FI21816P1"/>
    <property type="match status" value="1"/>
</dbReference>
<dbReference type="GO" id="GO:0030674">
    <property type="term" value="F:protein-macromolecule adaptor activity"/>
    <property type="evidence" value="ECO:0007669"/>
    <property type="project" value="TreeGrafter"/>
</dbReference>
<accession>A0A2G4STL5</accession>
<dbReference type="InterPro" id="IPR011022">
    <property type="entry name" value="Arrestin_C-like"/>
</dbReference>
<dbReference type="Pfam" id="PF02752">
    <property type="entry name" value="Arrestin_C"/>
    <property type="match status" value="1"/>
</dbReference>
<sequence length="481" mass="54235">MHGFGKSLELKINVLSDEVVLLGQPQEAAGKMLQGTLSLNVNEPIKVKSINLSFIGKMKVSWSEGVGHQQHFHKQERTIISHHWEFVGNEQKKSQVLNAGKYNWVFELMLPGDLPQTLDSDVGSVSYRLKATVERTAFVQNTVKKKVIKVLRSVLPSEFELIQSLEIHNTWAEKMVYDISVPSKLYAFNDKIPITFKILPIASQLKVHALMASIKEYCTYTANDHTKTDTRIIRLIRQDNPFVEPISVERPTWEKTLPLEVPSKSPMVFADADSDMIRIRHRLKFVISLVNADGHISELRCAVQIIIVESFVAAQEMTTLPAYDEMWRSVPYDPSVVERLRARSISEAGSNEPPPLLPESDREPVTISGWSRLLSVSQSAVPTAVSYDQVPHSQPVAIPGSNSGSRHHSRRPSVDEQDLADVPLSELQREDRVEEGHHWWDEVDLGKVPSYRTVGTNLFPYSLPPAYDSVNNRFDHSPANP</sequence>
<evidence type="ECO:0000256" key="1">
    <source>
        <dbReference type="SAM" id="MobiDB-lite"/>
    </source>
</evidence>
<dbReference type="GO" id="GO:0005886">
    <property type="term" value="C:plasma membrane"/>
    <property type="evidence" value="ECO:0007669"/>
    <property type="project" value="TreeGrafter"/>
</dbReference>
<dbReference type="GO" id="GO:0005829">
    <property type="term" value="C:cytosol"/>
    <property type="evidence" value="ECO:0007669"/>
    <property type="project" value="TreeGrafter"/>
</dbReference>
<dbReference type="SUPFAM" id="SSF81296">
    <property type="entry name" value="E set domains"/>
    <property type="match status" value="1"/>
</dbReference>
<dbReference type="GeneID" id="35441889"/>
<reference evidence="3 4" key="1">
    <citation type="journal article" date="2016" name="Proc. Natl. Acad. Sci. U.S.A.">
        <title>Lipid metabolic changes in an early divergent fungus govern the establishment of a mutualistic symbiosis with endobacteria.</title>
        <authorList>
            <person name="Lastovetsky O.A."/>
            <person name="Gaspar M.L."/>
            <person name="Mondo S.J."/>
            <person name="LaButti K.M."/>
            <person name="Sandor L."/>
            <person name="Grigoriev I.V."/>
            <person name="Henry S.A."/>
            <person name="Pawlowska T.E."/>
        </authorList>
    </citation>
    <scope>NUCLEOTIDE SEQUENCE [LARGE SCALE GENOMIC DNA]</scope>
    <source>
        <strain evidence="3 4">ATCC 52813</strain>
    </source>
</reference>
<organism evidence="3 4">
    <name type="scientific">Rhizopus microsporus ATCC 52813</name>
    <dbReference type="NCBI Taxonomy" id="1340429"/>
    <lineage>
        <taxon>Eukaryota</taxon>
        <taxon>Fungi</taxon>
        <taxon>Fungi incertae sedis</taxon>
        <taxon>Mucoromycota</taxon>
        <taxon>Mucoromycotina</taxon>
        <taxon>Mucoromycetes</taxon>
        <taxon>Mucorales</taxon>
        <taxon>Mucorineae</taxon>
        <taxon>Rhizopodaceae</taxon>
        <taxon>Rhizopus</taxon>
    </lineage>
</organism>
<evidence type="ECO:0000259" key="2">
    <source>
        <dbReference type="SMART" id="SM01017"/>
    </source>
</evidence>
<dbReference type="PANTHER" id="PTHR11188">
    <property type="entry name" value="ARRESTIN DOMAIN CONTAINING PROTEIN"/>
    <property type="match status" value="1"/>
</dbReference>
<dbReference type="InterPro" id="IPR014756">
    <property type="entry name" value="Ig_E-set"/>
</dbReference>
<protein>
    <recommendedName>
        <fullName evidence="2">Arrestin C-terminal-like domain-containing protein</fullName>
    </recommendedName>
</protein>
<keyword evidence="4" id="KW-1185">Reference proteome</keyword>
<evidence type="ECO:0000313" key="3">
    <source>
        <dbReference type="EMBL" id="PHZ12119.1"/>
    </source>
</evidence>
<dbReference type="InterPro" id="IPR014752">
    <property type="entry name" value="Arrestin-like_C"/>
</dbReference>
<dbReference type="Gene3D" id="2.60.40.640">
    <property type="match status" value="2"/>
</dbReference>
<feature type="region of interest" description="Disordered" evidence="1">
    <location>
        <begin position="387"/>
        <end position="433"/>
    </location>
</feature>